<dbReference type="Proteomes" id="UP000828941">
    <property type="component" value="Chromosome 3"/>
</dbReference>
<organism evidence="1 2">
    <name type="scientific">Bauhinia variegata</name>
    <name type="common">Purple orchid tree</name>
    <name type="synonym">Phanera variegata</name>
    <dbReference type="NCBI Taxonomy" id="167791"/>
    <lineage>
        <taxon>Eukaryota</taxon>
        <taxon>Viridiplantae</taxon>
        <taxon>Streptophyta</taxon>
        <taxon>Embryophyta</taxon>
        <taxon>Tracheophyta</taxon>
        <taxon>Spermatophyta</taxon>
        <taxon>Magnoliopsida</taxon>
        <taxon>eudicotyledons</taxon>
        <taxon>Gunneridae</taxon>
        <taxon>Pentapetalae</taxon>
        <taxon>rosids</taxon>
        <taxon>fabids</taxon>
        <taxon>Fabales</taxon>
        <taxon>Fabaceae</taxon>
        <taxon>Cercidoideae</taxon>
        <taxon>Cercideae</taxon>
        <taxon>Bauhiniinae</taxon>
        <taxon>Bauhinia</taxon>
    </lineage>
</organism>
<dbReference type="EMBL" id="CM039428">
    <property type="protein sequence ID" value="KAI4350466.1"/>
    <property type="molecule type" value="Genomic_DNA"/>
</dbReference>
<evidence type="ECO:0000313" key="1">
    <source>
        <dbReference type="EMBL" id="KAI4350466.1"/>
    </source>
</evidence>
<sequence>MEKAILSCKSSIIATSMPCPAHGYSLQFQMVTSSLSPQFLHPHFRGLRSLSTSIGISAPSYPYPIISRSPLYGSKLHSANCSISDDSSPNSTTKAVAMDISLEVKKKAADLCPDLKGTSIFLVGMKSSLKTDLGKLLANVLRYYYFDSDNLVEEATGGASVAKSYLENDEQGFRESETEVLKQLSSLGRLVVCAGNGAVRSSTNLAFLRYGISLWIDVPLDMVARDVMKDQSEFASFEISTPTSHPEVMTQLAALYNQYKDGYTTADATISLLKVAYRLGYDNLDDVTEEAMTLEVLKELEKLTRVKKMMEEAAKPF</sequence>
<keyword evidence="2" id="KW-1185">Reference proteome</keyword>
<accession>A0ACB9PPR5</accession>
<gene>
    <name evidence="1" type="ORF">L6164_004919</name>
</gene>
<reference evidence="1 2" key="1">
    <citation type="journal article" date="2022" name="DNA Res.">
        <title>Chromosomal-level genome assembly of the orchid tree Bauhinia variegata (Leguminosae; Cercidoideae) supports the allotetraploid origin hypothesis of Bauhinia.</title>
        <authorList>
            <person name="Zhong Y."/>
            <person name="Chen Y."/>
            <person name="Zheng D."/>
            <person name="Pang J."/>
            <person name="Liu Y."/>
            <person name="Luo S."/>
            <person name="Meng S."/>
            <person name="Qian L."/>
            <person name="Wei D."/>
            <person name="Dai S."/>
            <person name="Zhou R."/>
        </authorList>
    </citation>
    <scope>NUCLEOTIDE SEQUENCE [LARGE SCALE GENOMIC DNA]</scope>
    <source>
        <strain evidence="1">BV-YZ2020</strain>
    </source>
</reference>
<protein>
    <submittedName>
        <fullName evidence="1">Uncharacterized protein</fullName>
    </submittedName>
</protein>
<proteinExistence type="predicted"/>
<comment type="caution">
    <text evidence="1">The sequence shown here is derived from an EMBL/GenBank/DDBJ whole genome shotgun (WGS) entry which is preliminary data.</text>
</comment>
<evidence type="ECO:0000313" key="2">
    <source>
        <dbReference type="Proteomes" id="UP000828941"/>
    </source>
</evidence>
<name>A0ACB9PPR5_BAUVA</name>